<keyword evidence="7" id="KW-0411">Iron-sulfur</keyword>
<keyword evidence="8" id="KW-0472">Membrane</keyword>
<dbReference type="PROSITE" id="PS00198">
    <property type="entry name" value="4FE4S_FER_1"/>
    <property type="match status" value="1"/>
</dbReference>
<dbReference type="InterPro" id="IPR006311">
    <property type="entry name" value="TAT_signal"/>
</dbReference>
<protein>
    <submittedName>
        <fullName evidence="11">Dehalogenase</fullName>
    </submittedName>
</protein>
<evidence type="ECO:0000256" key="2">
    <source>
        <dbReference type="ARBA" id="ARBA00022475"/>
    </source>
</evidence>
<dbReference type="Pfam" id="PF13486">
    <property type="entry name" value="Dehalogenase"/>
    <property type="match status" value="1"/>
</dbReference>
<dbReference type="NCBIfam" id="TIGR01409">
    <property type="entry name" value="TAT_signal_seq"/>
    <property type="match status" value="1"/>
</dbReference>
<comment type="cofactor">
    <cofactor evidence="9">
        <name>corrinoid</name>
        <dbReference type="ChEBI" id="CHEBI:33913"/>
    </cofactor>
</comment>
<dbReference type="NCBIfam" id="TIGR02486">
    <property type="entry name" value="RDH"/>
    <property type="match status" value="1"/>
</dbReference>
<reference evidence="11 12" key="1">
    <citation type="journal article" date="2015" name="Sci. Rep.">
        <title>A comparative genomics and reductive dehalogenase gene transcription study of two chloroethene-respiring bacteria, Dehalococcoides mccartyi strains MB and 11a.</title>
        <authorList>
            <person name="Low A."/>
            <person name="Shen Z."/>
            <person name="Cheng D."/>
            <person name="Rogers M.J."/>
            <person name="Lee P.K."/>
            <person name="He J."/>
        </authorList>
    </citation>
    <scope>NUCLEOTIDE SEQUENCE [LARGE SCALE GENOMIC DNA]</scope>
    <source>
        <strain evidence="11 12">MB</strain>
    </source>
</reference>
<dbReference type="GO" id="GO:0051539">
    <property type="term" value="F:4 iron, 4 sulfur cluster binding"/>
    <property type="evidence" value="ECO:0007669"/>
    <property type="project" value="UniProtKB-KW"/>
</dbReference>
<evidence type="ECO:0000259" key="10">
    <source>
        <dbReference type="PROSITE" id="PS51379"/>
    </source>
</evidence>
<dbReference type="InterPro" id="IPR019546">
    <property type="entry name" value="TAT_signal_bac_arc"/>
</dbReference>
<dbReference type="GO" id="GO:0005886">
    <property type="term" value="C:plasma membrane"/>
    <property type="evidence" value="ECO:0007669"/>
    <property type="project" value="UniProtKB-SubCell"/>
</dbReference>
<dbReference type="InterPro" id="IPR017896">
    <property type="entry name" value="4Fe4S_Fe-S-bd"/>
</dbReference>
<dbReference type="PATRIC" id="fig|61435.5.peg.1498"/>
<dbReference type="Proteomes" id="UP000053577">
    <property type="component" value="Unassembled WGS sequence"/>
</dbReference>
<keyword evidence="5" id="KW-0732">Signal</keyword>
<proteinExistence type="predicted"/>
<evidence type="ECO:0000313" key="12">
    <source>
        <dbReference type="Proteomes" id="UP000053577"/>
    </source>
</evidence>
<dbReference type="PROSITE" id="PS51379">
    <property type="entry name" value="4FE4S_FER_2"/>
    <property type="match status" value="1"/>
</dbReference>
<dbReference type="InterPro" id="IPR012832">
    <property type="entry name" value="RDH"/>
</dbReference>
<evidence type="ECO:0000256" key="4">
    <source>
        <dbReference type="ARBA" id="ARBA00022723"/>
    </source>
</evidence>
<dbReference type="InterPro" id="IPR017900">
    <property type="entry name" value="4Fe4S_Fe_S_CS"/>
</dbReference>
<feature type="domain" description="4Fe-4S ferredoxin-type" evidence="10">
    <location>
        <begin position="355"/>
        <end position="387"/>
    </location>
</feature>
<accession>A0A0V8M0E6</accession>
<evidence type="ECO:0000313" key="11">
    <source>
        <dbReference type="EMBL" id="KSV17251.1"/>
    </source>
</evidence>
<keyword evidence="3" id="KW-0004">4Fe-4S</keyword>
<evidence type="ECO:0000256" key="1">
    <source>
        <dbReference type="ARBA" id="ARBA00004236"/>
    </source>
</evidence>
<dbReference type="RefSeq" id="WP_058292747.1">
    <property type="nucleotide sequence ID" value="NZ_JGYD01000025.1"/>
</dbReference>
<keyword evidence="2" id="KW-1003">Cell membrane</keyword>
<sequence>MSNFHSTVSRRDFMKGLGLVGAGLGTVAATTPVFHDLDELLASPQAKINRPWYVKSREFGDIGMELDWNLLKRRDQSKFTYWKGVAIAMSYPGGPAAFSEALGVGAKAIQDKTKELWPNYQASTRDIALGKALGAAGVNTHYADNCEMNGYPLPIVATPDELGIPKWQGTPEENLLMLRAVLSVAGLGPSVGVAELNSQTQNFVWDVSSSHDPFADGTAPQSFASERIIFDDSISEYYRTLNPNTIHIPTSHKYVITAHNMSCDELLRRPFSGFGGAGEGISYTRVAFAKVVVQNFIRGLGYHAVYGHKLQPAPVWDFLSGLAEHCRMGQVALSPEYGGLMRTHAIFYTDLPLAFTPPVDAGIPKFCETCGICADTCPMGAIPKVEIGQNWETFTGQDWAGDDGTGGIEGMYNIPGYKGWRCNLVSCTVGTISQCGSACRGNCPFNTIPNGSFIHSLVKSTVSTTPLFNSFFKNMEETMRYGLKEASSWWDNPAEWHVYGTHPALLEQ</sequence>
<evidence type="ECO:0000256" key="7">
    <source>
        <dbReference type="ARBA" id="ARBA00023014"/>
    </source>
</evidence>
<comment type="caution">
    <text evidence="11">The sequence shown here is derived from an EMBL/GenBank/DDBJ whole genome shotgun (WGS) entry which is preliminary data.</text>
</comment>
<keyword evidence="4" id="KW-0479">Metal-binding</keyword>
<dbReference type="EMBL" id="JGYD01000025">
    <property type="protein sequence ID" value="KSV17251.1"/>
    <property type="molecule type" value="Genomic_DNA"/>
</dbReference>
<dbReference type="AlphaFoldDB" id="A0A0V8M0E6"/>
<name>A0A0V8M0E6_9CHLR</name>
<dbReference type="GO" id="GO:0046872">
    <property type="term" value="F:metal ion binding"/>
    <property type="evidence" value="ECO:0007669"/>
    <property type="project" value="UniProtKB-KW"/>
</dbReference>
<evidence type="ECO:0000256" key="6">
    <source>
        <dbReference type="ARBA" id="ARBA00023004"/>
    </source>
</evidence>
<organism evidence="11 12">
    <name type="scientific">Dehalococcoides mccartyi</name>
    <dbReference type="NCBI Taxonomy" id="61435"/>
    <lineage>
        <taxon>Bacteria</taxon>
        <taxon>Bacillati</taxon>
        <taxon>Chloroflexota</taxon>
        <taxon>Dehalococcoidia</taxon>
        <taxon>Dehalococcoidales</taxon>
        <taxon>Dehalococcoidaceae</taxon>
        <taxon>Dehalococcoides</taxon>
    </lineage>
</organism>
<evidence type="ECO:0000256" key="8">
    <source>
        <dbReference type="ARBA" id="ARBA00023136"/>
    </source>
</evidence>
<dbReference type="InterPro" id="IPR028894">
    <property type="entry name" value="RDH_dom"/>
</dbReference>
<dbReference type="SUPFAM" id="SSF54862">
    <property type="entry name" value="4Fe-4S ferredoxins"/>
    <property type="match status" value="1"/>
</dbReference>
<comment type="subcellular location">
    <subcellularLocation>
        <location evidence="1">Cell membrane</location>
    </subcellularLocation>
</comment>
<gene>
    <name evidence="11" type="ORF">DA01_07630</name>
</gene>
<keyword evidence="6" id="KW-0408">Iron</keyword>
<evidence type="ECO:0000256" key="5">
    <source>
        <dbReference type="ARBA" id="ARBA00022729"/>
    </source>
</evidence>
<evidence type="ECO:0000256" key="3">
    <source>
        <dbReference type="ARBA" id="ARBA00022485"/>
    </source>
</evidence>
<evidence type="ECO:0000256" key="9">
    <source>
        <dbReference type="ARBA" id="ARBA00029374"/>
    </source>
</evidence>
<dbReference type="OrthoDB" id="165369at2"/>
<dbReference type="PROSITE" id="PS51318">
    <property type="entry name" value="TAT"/>
    <property type="match status" value="1"/>
</dbReference>